<evidence type="ECO:0000259" key="4">
    <source>
        <dbReference type="PROSITE" id="PS01203"/>
    </source>
</evidence>
<dbReference type="InterPro" id="IPR015676">
    <property type="entry name" value="Tob1/2"/>
</dbReference>
<feature type="domain" description="Anti-proliferative protein" evidence="4">
    <location>
        <begin position="86"/>
        <end position="105"/>
    </location>
</feature>
<dbReference type="PROSITE" id="PS01203">
    <property type="entry name" value="BTG_2"/>
    <property type="match status" value="1"/>
</dbReference>
<keyword evidence="5" id="KW-1185">Reference proteome</keyword>
<feature type="region of interest" description="Disordered" evidence="3">
    <location>
        <begin position="226"/>
        <end position="246"/>
    </location>
</feature>
<dbReference type="Proteomes" id="UP000694941">
    <property type="component" value="Unplaced"/>
</dbReference>
<name>A0ABM1S1L3_LIMPO</name>
<proteinExistence type="inferred from homology"/>
<accession>A0ABM1S1L3</accession>
<protein>
    <submittedName>
        <fullName evidence="6 7">Protein Tob1-like</fullName>
    </submittedName>
</protein>
<dbReference type="InterPro" id="IPR036054">
    <property type="entry name" value="BTG-like_sf"/>
</dbReference>
<dbReference type="PANTHER" id="PTHR17537:SF5">
    <property type="entry name" value="TRANSDUCER OF ERBB2, ISOFORM A"/>
    <property type="match status" value="1"/>
</dbReference>
<evidence type="ECO:0000256" key="1">
    <source>
        <dbReference type="ARBA" id="ARBA00007989"/>
    </source>
</evidence>
<dbReference type="Pfam" id="PF07742">
    <property type="entry name" value="BTG"/>
    <property type="match status" value="1"/>
</dbReference>
<evidence type="ECO:0000313" key="5">
    <source>
        <dbReference type="Proteomes" id="UP000694941"/>
    </source>
</evidence>
<dbReference type="PANTHER" id="PTHR17537">
    <property type="entry name" value="TRANSDUCER OF ERBB2 TOB"/>
    <property type="match status" value="1"/>
</dbReference>
<dbReference type="GeneID" id="106478245"/>
<dbReference type="RefSeq" id="XP_022237517.1">
    <property type="nucleotide sequence ID" value="XM_022381809.1"/>
</dbReference>
<dbReference type="PRINTS" id="PR00310">
    <property type="entry name" value="ANTIPRLFBTG1"/>
</dbReference>
<dbReference type="Gene3D" id="3.90.640.90">
    <property type="entry name" value="Anti-proliferative protein, N-terminal domain"/>
    <property type="match status" value="1"/>
</dbReference>
<dbReference type="SUPFAM" id="SSF160696">
    <property type="entry name" value="BTG domain-like"/>
    <property type="match status" value="1"/>
</dbReference>
<keyword evidence="2" id="KW-0597">Phosphoprotein</keyword>
<evidence type="ECO:0000256" key="3">
    <source>
        <dbReference type="SAM" id="MobiDB-lite"/>
    </source>
</evidence>
<evidence type="ECO:0000256" key="2">
    <source>
        <dbReference type="ARBA" id="ARBA00022553"/>
    </source>
</evidence>
<dbReference type="SMART" id="SM00099">
    <property type="entry name" value="btg1"/>
    <property type="match status" value="1"/>
</dbReference>
<reference evidence="6 7" key="1">
    <citation type="submission" date="2025-05" db="UniProtKB">
        <authorList>
            <consortium name="RefSeq"/>
        </authorList>
    </citation>
    <scope>IDENTIFICATION</scope>
    <source>
        <tissue evidence="6 7">Muscle</tissue>
    </source>
</reference>
<sequence>MHVEVQVALNFLISFLYNKLPRRRVNQFGEEMEKMVKQRFAGHWYPESPMKGSGFRCLKTTPPLDLAFGAAAMYCGVNLSDIQENLPKDLSIWIDPGEVSYRLGEKGPVRVLYNKANNCGESQHHKLALPFNPEARCFKPVDRATTQLNQISLDATSSPDNCASMSTFKSNSPVTTLFSQSVAPLTFTTATFAQTKFGSTKPKTVGKRFHRLSPTELNNYIKQWATAQQTHQNSPQQRSSISNPSSLNLEVTSPIFSSAPGPSQKLGSLSPNTELNVIVMTQQSHYPATTAPIQSHLSMSSTRNMPTSTLYENIFGGFENDLDQHPKLNSNANISASISSLNINTTPIHVASQQLVNLPSLNSHFPPFFNKSFFGTGRNTASNHTSFNVQTLREANSNIRDLNSLPMFSPISVTNPNHYQHLLTAT</sequence>
<organism evidence="5 8">
    <name type="scientific">Limulus polyphemus</name>
    <name type="common">Atlantic horseshoe crab</name>
    <dbReference type="NCBI Taxonomy" id="6850"/>
    <lineage>
        <taxon>Eukaryota</taxon>
        <taxon>Metazoa</taxon>
        <taxon>Ecdysozoa</taxon>
        <taxon>Arthropoda</taxon>
        <taxon>Chelicerata</taxon>
        <taxon>Merostomata</taxon>
        <taxon>Xiphosura</taxon>
        <taxon>Limulidae</taxon>
        <taxon>Limulus</taxon>
    </lineage>
</organism>
<dbReference type="InterPro" id="IPR002087">
    <property type="entry name" value="Anti_prolifrtn"/>
</dbReference>
<evidence type="ECO:0000313" key="7">
    <source>
        <dbReference type="RefSeq" id="XP_022237517.1"/>
    </source>
</evidence>
<evidence type="ECO:0000313" key="8">
    <source>
        <dbReference type="RefSeq" id="XP_022237518.1"/>
    </source>
</evidence>
<gene>
    <name evidence="6 7 8" type="primary">LOC106478245</name>
</gene>
<dbReference type="RefSeq" id="XP_022237516.1">
    <property type="nucleotide sequence ID" value="XM_022381808.1"/>
</dbReference>
<evidence type="ECO:0000313" key="6">
    <source>
        <dbReference type="RefSeq" id="XP_022237516.1"/>
    </source>
</evidence>
<dbReference type="RefSeq" id="XP_022237518.1">
    <property type="nucleotide sequence ID" value="XM_022381810.1"/>
</dbReference>
<comment type="similarity">
    <text evidence="1">Belongs to the BTG family.</text>
</comment>